<sequence length="58" mass="6793">MNSGKSKSREHLFGMRRTVEGKKRAPKSARPKRIFLKECSSIELKKAEIWEDDENETK</sequence>
<proteinExistence type="predicted"/>
<name>X0WCX9_9ZZZZ</name>
<feature type="region of interest" description="Disordered" evidence="1">
    <location>
        <begin position="1"/>
        <end position="31"/>
    </location>
</feature>
<dbReference type="AlphaFoldDB" id="X0WCX9"/>
<accession>X0WCX9</accession>
<gene>
    <name evidence="2" type="ORF">S01H1_49291</name>
</gene>
<dbReference type="EMBL" id="BARS01031695">
    <property type="protein sequence ID" value="GAG21057.1"/>
    <property type="molecule type" value="Genomic_DNA"/>
</dbReference>
<reference evidence="2" key="1">
    <citation type="journal article" date="2014" name="Front. Microbiol.">
        <title>High frequency of phylogenetically diverse reductive dehalogenase-homologous genes in deep subseafloor sedimentary metagenomes.</title>
        <authorList>
            <person name="Kawai M."/>
            <person name="Futagami T."/>
            <person name="Toyoda A."/>
            <person name="Takaki Y."/>
            <person name="Nishi S."/>
            <person name="Hori S."/>
            <person name="Arai W."/>
            <person name="Tsubouchi T."/>
            <person name="Morono Y."/>
            <person name="Uchiyama I."/>
            <person name="Ito T."/>
            <person name="Fujiyama A."/>
            <person name="Inagaki F."/>
            <person name="Takami H."/>
        </authorList>
    </citation>
    <scope>NUCLEOTIDE SEQUENCE</scope>
    <source>
        <strain evidence="2">Expedition CK06-06</strain>
    </source>
</reference>
<protein>
    <submittedName>
        <fullName evidence="2">Uncharacterized protein</fullName>
    </submittedName>
</protein>
<feature type="compositionally biased region" description="Basic and acidic residues" evidence="1">
    <location>
        <begin position="7"/>
        <end position="23"/>
    </location>
</feature>
<comment type="caution">
    <text evidence="2">The sequence shown here is derived from an EMBL/GenBank/DDBJ whole genome shotgun (WGS) entry which is preliminary data.</text>
</comment>
<evidence type="ECO:0000313" key="2">
    <source>
        <dbReference type="EMBL" id="GAG21057.1"/>
    </source>
</evidence>
<evidence type="ECO:0000256" key="1">
    <source>
        <dbReference type="SAM" id="MobiDB-lite"/>
    </source>
</evidence>
<organism evidence="2">
    <name type="scientific">marine sediment metagenome</name>
    <dbReference type="NCBI Taxonomy" id="412755"/>
    <lineage>
        <taxon>unclassified sequences</taxon>
        <taxon>metagenomes</taxon>
        <taxon>ecological metagenomes</taxon>
    </lineage>
</organism>